<feature type="compositionally biased region" description="Basic and acidic residues" evidence="3">
    <location>
        <begin position="127"/>
        <end position="144"/>
    </location>
</feature>
<dbReference type="InterPro" id="IPR036390">
    <property type="entry name" value="WH_DNA-bd_sf"/>
</dbReference>
<feature type="compositionally biased region" description="Polar residues" evidence="3">
    <location>
        <begin position="676"/>
        <end position="689"/>
    </location>
</feature>
<evidence type="ECO:0000256" key="2">
    <source>
        <dbReference type="PROSITE-ProRule" id="PRU00332"/>
    </source>
</evidence>
<feature type="region of interest" description="Disordered" evidence="3">
    <location>
        <begin position="1"/>
        <end position="484"/>
    </location>
</feature>
<feature type="compositionally biased region" description="Polar residues" evidence="3">
    <location>
        <begin position="83"/>
        <end position="92"/>
    </location>
</feature>
<feature type="compositionally biased region" description="Basic and acidic residues" evidence="3">
    <location>
        <begin position="197"/>
        <end position="216"/>
    </location>
</feature>
<dbReference type="InterPro" id="IPR036388">
    <property type="entry name" value="WH-like_DNA-bd_sf"/>
</dbReference>
<evidence type="ECO:0000313" key="5">
    <source>
        <dbReference type="EMBL" id="KAL2835787.1"/>
    </source>
</evidence>
<dbReference type="Pfam" id="PF05383">
    <property type="entry name" value="La"/>
    <property type="match status" value="1"/>
</dbReference>
<feature type="compositionally biased region" description="Basic and acidic residues" evidence="3">
    <location>
        <begin position="236"/>
        <end position="266"/>
    </location>
</feature>
<dbReference type="SUPFAM" id="SSF46785">
    <property type="entry name" value="Winged helix' DNA-binding domain"/>
    <property type="match status" value="1"/>
</dbReference>
<comment type="caution">
    <text evidence="5">The sequence shown here is derived from an EMBL/GenBank/DDBJ whole genome shotgun (WGS) entry which is preliminary data.</text>
</comment>
<dbReference type="Proteomes" id="UP001610446">
    <property type="component" value="Unassembled WGS sequence"/>
</dbReference>
<dbReference type="SMART" id="SM00715">
    <property type="entry name" value="LA"/>
    <property type="match status" value="1"/>
</dbReference>
<evidence type="ECO:0000256" key="1">
    <source>
        <dbReference type="ARBA" id="ARBA00022884"/>
    </source>
</evidence>
<evidence type="ECO:0000313" key="6">
    <source>
        <dbReference type="Proteomes" id="UP001610446"/>
    </source>
</evidence>
<keyword evidence="1 2" id="KW-0694">RNA-binding</keyword>
<proteinExistence type="predicted"/>
<dbReference type="EMBL" id="JBFXLU010000193">
    <property type="protein sequence ID" value="KAL2835787.1"/>
    <property type="molecule type" value="Genomic_DNA"/>
</dbReference>
<name>A0ABR4J7Q2_9EURO</name>
<dbReference type="PANTHER" id="PTHR22792">
    <property type="entry name" value="LUPUS LA PROTEIN-RELATED"/>
    <property type="match status" value="1"/>
</dbReference>
<feature type="compositionally biased region" description="Polar residues" evidence="3">
    <location>
        <begin position="304"/>
        <end position="323"/>
    </location>
</feature>
<evidence type="ECO:0000256" key="3">
    <source>
        <dbReference type="SAM" id="MobiDB-lite"/>
    </source>
</evidence>
<keyword evidence="6" id="KW-1185">Reference proteome</keyword>
<dbReference type="PROSITE" id="PS50961">
    <property type="entry name" value="HTH_LA"/>
    <property type="match status" value="1"/>
</dbReference>
<feature type="compositionally biased region" description="Polar residues" evidence="3">
    <location>
        <begin position="165"/>
        <end position="186"/>
    </location>
</feature>
<dbReference type="Gene3D" id="1.10.10.10">
    <property type="entry name" value="Winged helix-like DNA-binding domain superfamily/Winged helix DNA-binding domain"/>
    <property type="match status" value="1"/>
</dbReference>
<dbReference type="PANTHER" id="PTHR22792:SF132">
    <property type="entry name" value="LA-RELATED PROTEIN 1"/>
    <property type="match status" value="1"/>
</dbReference>
<gene>
    <name evidence="5" type="ORF">BJY01DRAFT_66217</name>
</gene>
<protein>
    <recommendedName>
        <fullName evidence="4">HTH La-type RNA-binding domain-containing protein</fullName>
    </recommendedName>
</protein>
<sequence>MAATFSYAQAAKGVASTQPSKTPFESTTPVSKSDEQASIESLQSSTDTPAPKAEEVDGAAVNGEKDVTPADSKEDVSGPVSPKASTAQTSTVSKDDEVSTAPSGNSDSTWDKQSQVSGSDKQNAAEGTKKKSEKEKPAPPKELKAAPLPAVNIWDKRKEAFASKPASTKTGISKPASETSSTSGDAQEQPKAGSKKKGGDTSDRKKGDGSKNREDGASVPPVADTTLWPTPQGAQGEEKKKAQEQSEKTEKTEKSPTIRPHGKEKWVQMAYVPTAVFNTPLPSAARRGGRSARGGRDTARNGASEKSSPGQAAQGSTTKQTASGERGRNEPNSARANSLPAPSRRSNSADTVPADARKPPAADRARAPKGADASAAKHVNGDSFPRNSKPFPRNHDGSHKSGEKNPNLTVDTHNGSRPNTRFENGPKTADFSGLHSDRKEKDLSRADRGRGTGHRGRGGGHTGYNGAQTSHFPNNHMAPQSFMHPKFGFNDRRGSHLTNGSRGHPMTMRSPSLPNSNTMYSMYPYPAEINTMYGYPAMQAGPMSAVPFQAYVEQYPIVNMLSLQLDYYFSVDNLCKDIYLRKHMDSQGFVALNVIASFKRIKSLTEDFEMLRHVARQSRAAEYFVGEDGVDRLRPRDTWEQWVLPVDQREPSAQHAGPEAASQSHDGATNGFVPKSLTNGTVPSKTALSSAAPEFSPSNGVHIGSEVSN</sequence>
<feature type="compositionally biased region" description="Basic and acidic residues" evidence="3">
    <location>
        <begin position="435"/>
        <end position="450"/>
    </location>
</feature>
<evidence type="ECO:0000259" key="4">
    <source>
        <dbReference type="PROSITE" id="PS50961"/>
    </source>
</evidence>
<feature type="compositionally biased region" description="Polar residues" evidence="3">
    <location>
        <begin position="404"/>
        <end position="422"/>
    </location>
</feature>
<dbReference type="InterPro" id="IPR006630">
    <property type="entry name" value="La_HTH"/>
</dbReference>
<feature type="compositionally biased region" description="Basic and acidic residues" evidence="3">
    <location>
        <begin position="393"/>
        <end position="403"/>
    </location>
</feature>
<organism evidence="5 6">
    <name type="scientific">Aspergillus pseudoustus</name>
    <dbReference type="NCBI Taxonomy" id="1810923"/>
    <lineage>
        <taxon>Eukaryota</taxon>
        <taxon>Fungi</taxon>
        <taxon>Dikarya</taxon>
        <taxon>Ascomycota</taxon>
        <taxon>Pezizomycotina</taxon>
        <taxon>Eurotiomycetes</taxon>
        <taxon>Eurotiomycetidae</taxon>
        <taxon>Eurotiales</taxon>
        <taxon>Aspergillaceae</taxon>
        <taxon>Aspergillus</taxon>
        <taxon>Aspergillus subgen. Nidulantes</taxon>
    </lineage>
</organism>
<feature type="region of interest" description="Disordered" evidence="3">
    <location>
        <begin position="649"/>
        <end position="709"/>
    </location>
</feature>
<dbReference type="InterPro" id="IPR045180">
    <property type="entry name" value="La_dom_prot"/>
</dbReference>
<dbReference type="CDD" id="cd07323">
    <property type="entry name" value="LAM"/>
    <property type="match status" value="1"/>
</dbReference>
<feature type="compositionally biased region" description="Basic and acidic residues" evidence="3">
    <location>
        <begin position="355"/>
        <end position="366"/>
    </location>
</feature>
<accession>A0ABR4J7Q2</accession>
<feature type="domain" description="HTH La-type RNA-binding" evidence="4">
    <location>
        <begin position="551"/>
        <end position="642"/>
    </location>
</feature>
<feature type="compositionally biased region" description="Basic and acidic residues" evidence="3">
    <location>
        <begin position="63"/>
        <end position="76"/>
    </location>
</feature>
<reference evidence="5 6" key="1">
    <citation type="submission" date="2024-07" db="EMBL/GenBank/DDBJ databases">
        <title>Section-level genome sequencing and comparative genomics of Aspergillus sections Usti and Cavernicolus.</title>
        <authorList>
            <consortium name="Lawrence Berkeley National Laboratory"/>
            <person name="Nybo J.L."/>
            <person name="Vesth T.C."/>
            <person name="Theobald S."/>
            <person name="Frisvad J.C."/>
            <person name="Larsen T.O."/>
            <person name="Kjaerboelling I."/>
            <person name="Rothschild-Mancinelli K."/>
            <person name="Lyhne E.K."/>
            <person name="Kogle M.E."/>
            <person name="Barry K."/>
            <person name="Clum A."/>
            <person name="Na H."/>
            <person name="Ledsgaard L."/>
            <person name="Lin J."/>
            <person name="Lipzen A."/>
            <person name="Kuo A."/>
            <person name="Riley R."/>
            <person name="Mondo S."/>
            <person name="Labutti K."/>
            <person name="Haridas S."/>
            <person name="Pangalinan J."/>
            <person name="Salamov A.A."/>
            <person name="Simmons B.A."/>
            <person name="Magnuson J.K."/>
            <person name="Chen J."/>
            <person name="Drula E."/>
            <person name="Henrissat B."/>
            <person name="Wiebenga A."/>
            <person name="Lubbers R.J."/>
            <person name="Gomes A.C."/>
            <person name="Makela M.R."/>
            <person name="Stajich J."/>
            <person name="Grigoriev I.V."/>
            <person name="Mortensen U.H."/>
            <person name="De Vries R.P."/>
            <person name="Baker S.E."/>
            <person name="Andersen M.R."/>
        </authorList>
    </citation>
    <scope>NUCLEOTIDE SEQUENCE [LARGE SCALE GENOMIC DNA]</scope>
    <source>
        <strain evidence="5 6">CBS 123904</strain>
    </source>
</reference>
<feature type="compositionally biased region" description="Polar residues" evidence="3">
    <location>
        <begin position="100"/>
        <end position="122"/>
    </location>
</feature>
<feature type="compositionally biased region" description="Polar residues" evidence="3">
    <location>
        <begin position="15"/>
        <end position="48"/>
    </location>
</feature>